<accession>A0AA35KZD9</accession>
<evidence type="ECO:0000313" key="2">
    <source>
        <dbReference type="Proteomes" id="UP001178461"/>
    </source>
</evidence>
<organism evidence="1 2">
    <name type="scientific">Podarcis lilfordi</name>
    <name type="common">Lilford's wall lizard</name>
    <dbReference type="NCBI Taxonomy" id="74358"/>
    <lineage>
        <taxon>Eukaryota</taxon>
        <taxon>Metazoa</taxon>
        <taxon>Chordata</taxon>
        <taxon>Craniata</taxon>
        <taxon>Vertebrata</taxon>
        <taxon>Euteleostomi</taxon>
        <taxon>Lepidosauria</taxon>
        <taxon>Squamata</taxon>
        <taxon>Bifurcata</taxon>
        <taxon>Unidentata</taxon>
        <taxon>Episquamata</taxon>
        <taxon>Laterata</taxon>
        <taxon>Lacertibaenia</taxon>
        <taxon>Lacertidae</taxon>
        <taxon>Podarcis</taxon>
    </lineage>
</organism>
<name>A0AA35KZD9_9SAUR</name>
<dbReference type="AlphaFoldDB" id="A0AA35KZD9"/>
<dbReference type="Proteomes" id="UP001178461">
    <property type="component" value="Chromosome 11"/>
</dbReference>
<evidence type="ECO:0000313" key="1">
    <source>
        <dbReference type="EMBL" id="CAI5787085.1"/>
    </source>
</evidence>
<reference evidence="1" key="1">
    <citation type="submission" date="2022-12" db="EMBL/GenBank/DDBJ databases">
        <authorList>
            <person name="Alioto T."/>
            <person name="Alioto T."/>
            <person name="Gomez Garrido J."/>
        </authorList>
    </citation>
    <scope>NUCLEOTIDE SEQUENCE</scope>
</reference>
<sequence length="158" mass="18524">MATYGEERRVAAFLLKAEGMKRHLFELHFALPKQQQIKTYATPINVVAELKDLQYRTKLPSEMARYDGHHLGVMLIQELPAKSLAKEFGYLSGCSDGYPGFCLIHRLLIMNYIPEKSDMARVIVFLRAWRKFYLSERQTREGLLIIHFGFKIHRCQYR</sequence>
<dbReference type="EMBL" id="OX395136">
    <property type="protein sequence ID" value="CAI5787085.1"/>
    <property type="molecule type" value="Genomic_DNA"/>
</dbReference>
<gene>
    <name evidence="1" type="ORF">PODLI_1B028458</name>
</gene>
<keyword evidence="2" id="KW-1185">Reference proteome</keyword>
<protein>
    <submittedName>
        <fullName evidence="1">Uncharacterized protein</fullName>
    </submittedName>
</protein>
<proteinExistence type="predicted"/>